<feature type="compositionally biased region" description="Basic and acidic residues" evidence="1">
    <location>
        <begin position="7"/>
        <end position="17"/>
    </location>
</feature>
<evidence type="ECO:0000256" key="1">
    <source>
        <dbReference type="SAM" id="MobiDB-lite"/>
    </source>
</evidence>
<dbReference type="EMBL" id="CAJVCH010540846">
    <property type="protein sequence ID" value="CAG7826707.1"/>
    <property type="molecule type" value="Genomic_DNA"/>
</dbReference>
<feature type="non-terminal residue" evidence="2">
    <location>
        <position position="1"/>
    </location>
</feature>
<dbReference type="AlphaFoldDB" id="A0A8J2PEV8"/>
<feature type="compositionally biased region" description="Basic residues" evidence="1">
    <location>
        <begin position="46"/>
        <end position="55"/>
    </location>
</feature>
<evidence type="ECO:0000313" key="2">
    <source>
        <dbReference type="EMBL" id="CAG7826707.1"/>
    </source>
</evidence>
<accession>A0A8J2PEV8</accession>
<reference evidence="2" key="1">
    <citation type="submission" date="2021-06" db="EMBL/GenBank/DDBJ databases">
        <authorList>
            <person name="Hodson N. C."/>
            <person name="Mongue J. A."/>
            <person name="Jaron S. K."/>
        </authorList>
    </citation>
    <scope>NUCLEOTIDE SEQUENCE</scope>
</reference>
<evidence type="ECO:0000313" key="3">
    <source>
        <dbReference type="Proteomes" id="UP000708208"/>
    </source>
</evidence>
<proteinExistence type="predicted"/>
<name>A0A8J2PEV8_9HEXA</name>
<organism evidence="2 3">
    <name type="scientific">Allacma fusca</name>
    <dbReference type="NCBI Taxonomy" id="39272"/>
    <lineage>
        <taxon>Eukaryota</taxon>
        <taxon>Metazoa</taxon>
        <taxon>Ecdysozoa</taxon>
        <taxon>Arthropoda</taxon>
        <taxon>Hexapoda</taxon>
        <taxon>Collembola</taxon>
        <taxon>Symphypleona</taxon>
        <taxon>Sminthuridae</taxon>
        <taxon>Allacma</taxon>
    </lineage>
</organism>
<dbReference type="Proteomes" id="UP000708208">
    <property type="component" value="Unassembled WGS sequence"/>
</dbReference>
<gene>
    <name evidence="2" type="ORF">AFUS01_LOCUS36749</name>
</gene>
<sequence>MGKAKGKVNEKSLDALKKSIKAGGKTRQSNEAKPATPKALTIQPRSRSRSRTPTR</sequence>
<protein>
    <submittedName>
        <fullName evidence="2">Uncharacterized protein</fullName>
    </submittedName>
</protein>
<keyword evidence="3" id="KW-1185">Reference proteome</keyword>
<comment type="caution">
    <text evidence="2">The sequence shown here is derived from an EMBL/GenBank/DDBJ whole genome shotgun (WGS) entry which is preliminary data.</text>
</comment>
<feature type="region of interest" description="Disordered" evidence="1">
    <location>
        <begin position="1"/>
        <end position="55"/>
    </location>
</feature>